<dbReference type="EMBL" id="MDYQ01000353">
    <property type="protein sequence ID" value="PRP76033.1"/>
    <property type="molecule type" value="Genomic_DNA"/>
</dbReference>
<protein>
    <submittedName>
        <fullName evidence="1">Phosphoglycerate mutase family protein</fullName>
    </submittedName>
</protein>
<sequence length="255" mass="27689">MPLIPHLPSRLLFVLKNGQSRTLTKEGFLSSGLNYGRARSLPRATRVLTASPYGSLYLGANSPSLPFFQKPINMNTRFVILLAILALSYAQQSQQLVYLIRHGEKPENGTGLSPAGVARSQCLPNVFGTKSLYNIGYIMAQEYKKDGGRDRPFLTVSPLAKSLGLKVDVSCNRDDAACVKKAVAAYQKTQKGSKHPKNILICWEHGALTQVASALGVSPAPKYPGSHFDLIWTLNGGKNFNTTSEKCPGDKPLGN</sequence>
<dbReference type="STRING" id="1890364.A0A2P6MWH5"/>
<name>A0A2P6MWH5_9EUKA</name>
<evidence type="ECO:0000313" key="1">
    <source>
        <dbReference type="EMBL" id="PRP76033.1"/>
    </source>
</evidence>
<gene>
    <name evidence="1" type="ORF">PROFUN_01749</name>
</gene>
<evidence type="ECO:0000313" key="2">
    <source>
        <dbReference type="Proteomes" id="UP000241769"/>
    </source>
</evidence>
<proteinExistence type="predicted"/>
<keyword evidence="2" id="KW-1185">Reference proteome</keyword>
<dbReference type="AlphaFoldDB" id="A0A2P6MWH5"/>
<comment type="caution">
    <text evidence="1">The sequence shown here is derived from an EMBL/GenBank/DDBJ whole genome shotgun (WGS) entry which is preliminary data.</text>
</comment>
<dbReference type="Proteomes" id="UP000241769">
    <property type="component" value="Unassembled WGS sequence"/>
</dbReference>
<dbReference type="InParanoid" id="A0A2P6MWH5"/>
<organism evidence="1 2">
    <name type="scientific">Planoprotostelium fungivorum</name>
    <dbReference type="NCBI Taxonomy" id="1890364"/>
    <lineage>
        <taxon>Eukaryota</taxon>
        <taxon>Amoebozoa</taxon>
        <taxon>Evosea</taxon>
        <taxon>Variosea</taxon>
        <taxon>Cavosteliida</taxon>
        <taxon>Cavosteliaceae</taxon>
        <taxon>Planoprotostelium</taxon>
    </lineage>
</organism>
<accession>A0A2P6MWH5</accession>
<reference evidence="1 2" key="1">
    <citation type="journal article" date="2018" name="Genome Biol. Evol.">
        <title>Multiple Roots of Fruiting Body Formation in Amoebozoa.</title>
        <authorList>
            <person name="Hillmann F."/>
            <person name="Forbes G."/>
            <person name="Novohradska S."/>
            <person name="Ferling I."/>
            <person name="Riege K."/>
            <person name="Groth M."/>
            <person name="Westermann M."/>
            <person name="Marz M."/>
            <person name="Spaller T."/>
            <person name="Winckler T."/>
            <person name="Schaap P."/>
            <person name="Glockner G."/>
        </authorList>
    </citation>
    <scope>NUCLEOTIDE SEQUENCE [LARGE SCALE GENOMIC DNA]</scope>
    <source>
        <strain evidence="1 2">Jena</strain>
    </source>
</reference>
<dbReference type="OrthoDB" id="425925at2759"/>